<dbReference type="Proteomes" id="UP001054837">
    <property type="component" value="Unassembled WGS sequence"/>
</dbReference>
<sequence length="116" mass="12712">MPQPNVLKEPGPPLRMRVRPTFRGLRGEGKTGLPFGVPFPMQKGTPNGQISGRATQRFRQGSKNSDSAAAAAFRKTSLQVLTTKRQLVAGTLSYKKKEQAKTLALSLTSLWRSETD</sequence>
<gene>
    <name evidence="2" type="ORF">CDAR_87211</name>
</gene>
<keyword evidence="3" id="KW-1185">Reference proteome</keyword>
<evidence type="ECO:0000313" key="3">
    <source>
        <dbReference type="Proteomes" id="UP001054837"/>
    </source>
</evidence>
<feature type="region of interest" description="Disordered" evidence="1">
    <location>
        <begin position="24"/>
        <end position="49"/>
    </location>
</feature>
<name>A0AAV4U851_9ARAC</name>
<accession>A0AAV4U851</accession>
<dbReference type="EMBL" id="BPLQ01010834">
    <property type="protein sequence ID" value="GIY53912.1"/>
    <property type="molecule type" value="Genomic_DNA"/>
</dbReference>
<comment type="caution">
    <text evidence="2">The sequence shown here is derived from an EMBL/GenBank/DDBJ whole genome shotgun (WGS) entry which is preliminary data.</text>
</comment>
<organism evidence="2 3">
    <name type="scientific">Caerostris darwini</name>
    <dbReference type="NCBI Taxonomy" id="1538125"/>
    <lineage>
        <taxon>Eukaryota</taxon>
        <taxon>Metazoa</taxon>
        <taxon>Ecdysozoa</taxon>
        <taxon>Arthropoda</taxon>
        <taxon>Chelicerata</taxon>
        <taxon>Arachnida</taxon>
        <taxon>Araneae</taxon>
        <taxon>Araneomorphae</taxon>
        <taxon>Entelegynae</taxon>
        <taxon>Araneoidea</taxon>
        <taxon>Araneidae</taxon>
        <taxon>Caerostris</taxon>
    </lineage>
</organism>
<reference evidence="2 3" key="1">
    <citation type="submission" date="2021-06" db="EMBL/GenBank/DDBJ databases">
        <title>Caerostris darwini draft genome.</title>
        <authorList>
            <person name="Kono N."/>
            <person name="Arakawa K."/>
        </authorList>
    </citation>
    <scope>NUCLEOTIDE SEQUENCE [LARGE SCALE GENOMIC DNA]</scope>
</reference>
<evidence type="ECO:0000313" key="2">
    <source>
        <dbReference type="EMBL" id="GIY53912.1"/>
    </source>
</evidence>
<proteinExistence type="predicted"/>
<dbReference type="AlphaFoldDB" id="A0AAV4U851"/>
<evidence type="ECO:0000256" key="1">
    <source>
        <dbReference type="SAM" id="MobiDB-lite"/>
    </source>
</evidence>
<protein>
    <submittedName>
        <fullName evidence="2">Uncharacterized protein</fullName>
    </submittedName>
</protein>